<dbReference type="InterPro" id="IPR006311">
    <property type="entry name" value="TAT_signal"/>
</dbReference>
<dbReference type="PROSITE" id="PS51318">
    <property type="entry name" value="TAT"/>
    <property type="match status" value="1"/>
</dbReference>
<keyword evidence="3" id="KW-1185">Reference proteome</keyword>
<accession>A0ABN1C1M6</accession>
<evidence type="ECO:0000313" key="3">
    <source>
        <dbReference type="Proteomes" id="UP001501706"/>
    </source>
</evidence>
<proteinExistence type="predicted"/>
<sequence>MTSARAALRRSGGALLLALLGAAAHAADALAPGAREGDLIFREGTEAVSAAVMAVDRGAYSHVGMLVGQPGSWRVVHATPSEVRGRPDGVVVDTLAFFTDARRSRRHAVYHVQAGDDARRRAVGLALSMRGRPFRIADPAGTYCTELVWKAWRDAGLDLEVRFTPLALPLMPGRYLLPSDLLASPRLRPLAQDVLLPAGS</sequence>
<evidence type="ECO:0000256" key="1">
    <source>
        <dbReference type="SAM" id="SignalP"/>
    </source>
</evidence>
<dbReference type="EMBL" id="BAAAEN010000010">
    <property type="protein sequence ID" value="GAA0509944.1"/>
    <property type="molecule type" value="Genomic_DNA"/>
</dbReference>
<evidence type="ECO:0008006" key="4">
    <source>
        <dbReference type="Google" id="ProtNLM"/>
    </source>
</evidence>
<dbReference type="RefSeq" id="WP_176400744.1">
    <property type="nucleotide sequence ID" value="NZ_BAAAEN010000010.1"/>
</dbReference>
<name>A0ABN1C1M6_9BURK</name>
<dbReference type="SUPFAM" id="SSF54001">
    <property type="entry name" value="Cysteine proteinases"/>
    <property type="match status" value="1"/>
</dbReference>
<feature type="signal peptide" evidence="1">
    <location>
        <begin position="1"/>
        <end position="26"/>
    </location>
</feature>
<gene>
    <name evidence="2" type="ORF">GCM10009097_28870</name>
</gene>
<dbReference type="Gene3D" id="3.90.1720.10">
    <property type="entry name" value="endopeptidase domain like (from Nostoc punctiforme)"/>
    <property type="match status" value="1"/>
</dbReference>
<organism evidence="2 3">
    <name type="scientific">Pigmentiphaga daeguensis</name>
    <dbReference type="NCBI Taxonomy" id="414049"/>
    <lineage>
        <taxon>Bacteria</taxon>
        <taxon>Pseudomonadati</taxon>
        <taxon>Pseudomonadota</taxon>
        <taxon>Betaproteobacteria</taxon>
        <taxon>Burkholderiales</taxon>
        <taxon>Alcaligenaceae</taxon>
        <taxon>Pigmentiphaga</taxon>
    </lineage>
</organism>
<feature type="chain" id="PRO_5045434625" description="Permuted papain-like amidase enzyme, YaeF/YiiX, C92 family" evidence="1">
    <location>
        <begin position="27"/>
        <end position="200"/>
    </location>
</feature>
<dbReference type="Pfam" id="PF05708">
    <property type="entry name" value="Peptidase_C92"/>
    <property type="match status" value="1"/>
</dbReference>
<keyword evidence="1" id="KW-0732">Signal</keyword>
<protein>
    <recommendedName>
        <fullName evidence="4">Permuted papain-like amidase enzyme, YaeF/YiiX, C92 family</fullName>
    </recommendedName>
</protein>
<comment type="caution">
    <text evidence="2">The sequence shown here is derived from an EMBL/GenBank/DDBJ whole genome shotgun (WGS) entry which is preliminary data.</text>
</comment>
<dbReference type="InterPro" id="IPR038765">
    <property type="entry name" value="Papain-like_cys_pep_sf"/>
</dbReference>
<evidence type="ECO:0000313" key="2">
    <source>
        <dbReference type="EMBL" id="GAA0509944.1"/>
    </source>
</evidence>
<dbReference type="Proteomes" id="UP001501706">
    <property type="component" value="Unassembled WGS sequence"/>
</dbReference>
<reference evidence="2 3" key="1">
    <citation type="journal article" date="2019" name="Int. J. Syst. Evol. Microbiol.">
        <title>The Global Catalogue of Microorganisms (GCM) 10K type strain sequencing project: providing services to taxonomists for standard genome sequencing and annotation.</title>
        <authorList>
            <consortium name="The Broad Institute Genomics Platform"/>
            <consortium name="The Broad Institute Genome Sequencing Center for Infectious Disease"/>
            <person name="Wu L."/>
            <person name="Ma J."/>
        </authorList>
    </citation>
    <scope>NUCLEOTIDE SEQUENCE [LARGE SCALE GENOMIC DNA]</scope>
    <source>
        <strain evidence="2 3">JCM 14330</strain>
    </source>
</reference>
<dbReference type="InterPro" id="IPR024453">
    <property type="entry name" value="Peptidase_C92"/>
</dbReference>